<keyword evidence="2" id="KW-1185">Reference proteome</keyword>
<gene>
    <name evidence="1" type="ORF">Pla144_21430</name>
</gene>
<evidence type="ECO:0000313" key="1">
    <source>
        <dbReference type="EMBL" id="TWU27371.1"/>
    </source>
</evidence>
<dbReference type="Proteomes" id="UP000318437">
    <property type="component" value="Unassembled WGS sequence"/>
</dbReference>
<name>A0A5C6CVA8_9BACT</name>
<proteinExistence type="predicted"/>
<evidence type="ECO:0000313" key="2">
    <source>
        <dbReference type="Proteomes" id="UP000318437"/>
    </source>
</evidence>
<dbReference type="RefSeq" id="WP_146450588.1">
    <property type="nucleotide sequence ID" value="NZ_SJPS01000003.1"/>
</dbReference>
<reference evidence="1 2" key="1">
    <citation type="submission" date="2019-02" db="EMBL/GenBank/DDBJ databases">
        <title>Deep-cultivation of Planctomycetes and their phenomic and genomic characterization uncovers novel biology.</title>
        <authorList>
            <person name="Wiegand S."/>
            <person name="Jogler M."/>
            <person name="Boedeker C."/>
            <person name="Pinto D."/>
            <person name="Vollmers J."/>
            <person name="Rivas-Marin E."/>
            <person name="Kohn T."/>
            <person name="Peeters S.H."/>
            <person name="Heuer A."/>
            <person name="Rast P."/>
            <person name="Oberbeckmann S."/>
            <person name="Bunk B."/>
            <person name="Jeske O."/>
            <person name="Meyerdierks A."/>
            <person name="Storesund J.E."/>
            <person name="Kallscheuer N."/>
            <person name="Luecker S."/>
            <person name="Lage O.M."/>
            <person name="Pohl T."/>
            <person name="Merkel B.J."/>
            <person name="Hornburger P."/>
            <person name="Mueller R.-W."/>
            <person name="Bruemmer F."/>
            <person name="Labrenz M."/>
            <person name="Spormann A.M."/>
            <person name="Op Den Camp H."/>
            <person name="Overmann J."/>
            <person name="Amann R."/>
            <person name="Jetten M.S.M."/>
            <person name="Mascher T."/>
            <person name="Medema M.H."/>
            <person name="Devos D.P."/>
            <person name="Kaster A.-K."/>
            <person name="Ovreas L."/>
            <person name="Rohde M."/>
            <person name="Galperin M.Y."/>
            <person name="Jogler C."/>
        </authorList>
    </citation>
    <scope>NUCLEOTIDE SEQUENCE [LARGE SCALE GENOMIC DNA]</scope>
    <source>
        <strain evidence="1 2">Pla144</strain>
    </source>
</reference>
<dbReference type="EMBL" id="SJPS01000003">
    <property type="protein sequence ID" value="TWU27371.1"/>
    <property type="molecule type" value="Genomic_DNA"/>
</dbReference>
<dbReference type="AlphaFoldDB" id="A0A5C6CVA8"/>
<protein>
    <submittedName>
        <fullName evidence="1">Uncharacterized protein</fullName>
    </submittedName>
</protein>
<organism evidence="1 2">
    <name type="scientific">Bythopirellula polymerisocia</name>
    <dbReference type="NCBI Taxonomy" id="2528003"/>
    <lineage>
        <taxon>Bacteria</taxon>
        <taxon>Pseudomonadati</taxon>
        <taxon>Planctomycetota</taxon>
        <taxon>Planctomycetia</taxon>
        <taxon>Pirellulales</taxon>
        <taxon>Lacipirellulaceae</taxon>
        <taxon>Bythopirellula</taxon>
    </lineage>
</organism>
<accession>A0A5C6CVA8</accession>
<sequence>MRDEIRQPVEWISIRRRNETGKQSWSSRLRNSSSTGIVSESLTVDAVDAAFEDVELEPSHQPPHRINSGTYAGDDPVELVGKLTMQLAALEAQCHHLQGLLNSVKS</sequence>
<comment type="caution">
    <text evidence="1">The sequence shown here is derived from an EMBL/GenBank/DDBJ whole genome shotgun (WGS) entry which is preliminary data.</text>
</comment>